<proteinExistence type="predicted"/>
<dbReference type="AlphaFoldDB" id="A0A0D2G853"/>
<dbReference type="HOGENOM" id="CLU_2197034_0_0_1"/>
<reference evidence="1 2" key="1">
    <citation type="submission" date="2015-01" db="EMBL/GenBank/DDBJ databases">
        <title>The Genome Sequence of Fonsecaea pedrosoi CBS 271.37.</title>
        <authorList>
            <consortium name="The Broad Institute Genomics Platform"/>
            <person name="Cuomo C."/>
            <person name="de Hoog S."/>
            <person name="Gorbushina A."/>
            <person name="Stielow B."/>
            <person name="Teixiera M."/>
            <person name="Abouelleil A."/>
            <person name="Chapman S.B."/>
            <person name="Priest M."/>
            <person name="Young S.K."/>
            <person name="Wortman J."/>
            <person name="Nusbaum C."/>
            <person name="Birren B."/>
        </authorList>
    </citation>
    <scope>NUCLEOTIDE SEQUENCE [LARGE SCALE GENOMIC DNA]</scope>
    <source>
        <strain evidence="1 2">CBS 271.37</strain>
    </source>
</reference>
<protein>
    <submittedName>
        <fullName evidence="1">Unplaced genomic scaffold supercont1.6, whole genome shotgun sequence</fullName>
    </submittedName>
</protein>
<dbReference type="VEuPathDB" id="FungiDB:Z517_09312"/>
<gene>
    <name evidence="1" type="ORF">Z517_09312</name>
</gene>
<dbReference type="GeneID" id="25308802"/>
<evidence type="ECO:0000313" key="1">
    <source>
        <dbReference type="EMBL" id="KIW76868.1"/>
    </source>
</evidence>
<dbReference type="Proteomes" id="UP000053029">
    <property type="component" value="Unassembled WGS sequence"/>
</dbReference>
<accession>A0A0D2G853</accession>
<organism evidence="1 2">
    <name type="scientific">Fonsecaea pedrosoi CBS 271.37</name>
    <dbReference type="NCBI Taxonomy" id="1442368"/>
    <lineage>
        <taxon>Eukaryota</taxon>
        <taxon>Fungi</taxon>
        <taxon>Dikarya</taxon>
        <taxon>Ascomycota</taxon>
        <taxon>Pezizomycotina</taxon>
        <taxon>Eurotiomycetes</taxon>
        <taxon>Chaetothyriomycetidae</taxon>
        <taxon>Chaetothyriales</taxon>
        <taxon>Herpotrichiellaceae</taxon>
        <taxon>Fonsecaea</taxon>
    </lineage>
</organism>
<sequence length="108" mass="11013">MPDSASSLDTTYASSVFSVLLTNAVTTYLPGNTIGADSVDIFESAHMNGVMTRGLLSPLATTVASPLTGVRDMACLAICTPIPRLGSAVHAAKGMDALDNGAEELLGL</sequence>
<dbReference type="RefSeq" id="XP_013280676.1">
    <property type="nucleotide sequence ID" value="XM_013425222.1"/>
</dbReference>
<evidence type="ECO:0000313" key="2">
    <source>
        <dbReference type="Proteomes" id="UP000053029"/>
    </source>
</evidence>
<name>A0A0D2G853_9EURO</name>
<keyword evidence="2" id="KW-1185">Reference proteome</keyword>
<dbReference type="EMBL" id="KN846974">
    <property type="protein sequence ID" value="KIW76868.1"/>
    <property type="molecule type" value="Genomic_DNA"/>
</dbReference>